<keyword evidence="1" id="KW-0378">Hydrolase</keyword>
<reference evidence="4 6" key="1">
    <citation type="submission" date="2007-08" db="EMBL/GenBank/DDBJ databases">
        <title>Draft genome sequence of Clostridium leptum (DSM 753).</title>
        <authorList>
            <person name="Sudarsanam P."/>
            <person name="Ley R."/>
            <person name="Guruge J."/>
            <person name="Turnbaugh P.J."/>
            <person name="Mahowald M."/>
            <person name="Liep D."/>
            <person name="Gordon J."/>
        </authorList>
    </citation>
    <scope>NUCLEOTIDE SEQUENCE [LARGE SCALE GENOMIC DNA]</scope>
    <source>
        <strain evidence="4 6">DSM 753</strain>
    </source>
</reference>
<dbReference type="Proteomes" id="UP000220611">
    <property type="component" value="Unassembled WGS sequence"/>
</dbReference>
<reference evidence="4 6" key="2">
    <citation type="submission" date="2007-08" db="EMBL/GenBank/DDBJ databases">
        <authorList>
            <person name="Fulton L."/>
            <person name="Clifton S."/>
            <person name="Fulton B."/>
            <person name="Xu J."/>
            <person name="Minx P."/>
            <person name="Pepin K.H."/>
            <person name="Johnson M."/>
            <person name="Thiruvilangam P."/>
            <person name="Bhonagiri V."/>
            <person name="Nash W.E."/>
            <person name="Wang C."/>
            <person name="Mardis E.R."/>
            <person name="Wilson R.K."/>
        </authorList>
    </citation>
    <scope>NUCLEOTIDE SEQUENCE [LARGE SCALE GENOMIC DNA]</scope>
    <source>
        <strain evidence="4 6">DSM 753</strain>
    </source>
</reference>
<dbReference type="EMBL" id="NOXF01000008">
    <property type="protein sequence ID" value="PEQ24102.1"/>
    <property type="molecule type" value="Genomic_DNA"/>
</dbReference>
<sequence length="85" mass="10122">MRDLDLRVIRVGEFTWSVMKPRKGKYDFSLFDFFLELAEEGNESDLLYAYGYVACMDNRALSGDFELRYQRRFLPGWRTAAIQHQ</sequence>
<accession>A7VXP8</accession>
<reference evidence="5 7" key="3">
    <citation type="submission" date="2017-07" db="EMBL/GenBank/DDBJ databases">
        <title>Prevalence of linear plasmids in Cutibacterium (Propionibacterium) acnes isolates obtained from prostatic tissue.</title>
        <authorList>
            <person name="Davidsson S."/>
            <person name="Carlsson J."/>
            <person name="Molling P."/>
            <person name="Andren O."/>
            <person name="Andersson S.-O."/>
            <person name="Brzuszkiewicz E."/>
            <person name="Poehlein A."/>
            <person name="Al-Zeer M."/>
            <person name="Brinkmann V."/>
            <person name="Scavenius C."/>
            <person name="Nazipi S."/>
            <person name="Soderquist B."/>
            <person name="Bruggemann H."/>
        </authorList>
    </citation>
    <scope>NUCLEOTIDE SEQUENCE [LARGE SCALE GENOMIC DNA]</scope>
    <source>
        <strain evidence="5 7">DSM 753</strain>
    </source>
</reference>
<keyword evidence="7" id="KW-1185">Reference proteome</keyword>
<dbReference type="HOGENOM" id="CLU_2506879_0_0_9"/>
<evidence type="ECO:0000313" key="4">
    <source>
        <dbReference type="EMBL" id="EDO59326.1"/>
    </source>
</evidence>
<evidence type="ECO:0000313" key="6">
    <source>
        <dbReference type="Proteomes" id="UP000003490"/>
    </source>
</evidence>
<organism evidence="4 6">
    <name type="scientific">[Clostridium] leptum DSM 753</name>
    <dbReference type="NCBI Taxonomy" id="428125"/>
    <lineage>
        <taxon>Bacteria</taxon>
        <taxon>Bacillati</taxon>
        <taxon>Bacillota</taxon>
        <taxon>Clostridia</taxon>
        <taxon>Eubacteriales</taxon>
        <taxon>Oscillospiraceae</taxon>
        <taxon>Oscillospiraceae incertae sedis</taxon>
    </lineage>
</organism>
<feature type="domain" description="Glycoside hydrolase family 42 N-terminal" evidence="3">
    <location>
        <begin position="1"/>
        <end position="42"/>
    </location>
</feature>
<evidence type="ECO:0000313" key="7">
    <source>
        <dbReference type="Proteomes" id="UP000220611"/>
    </source>
</evidence>
<dbReference type="AlphaFoldDB" id="A7VXP8"/>
<keyword evidence="2" id="KW-0326">Glycosidase</keyword>
<protein>
    <recommendedName>
        <fullName evidence="3">Glycoside hydrolase family 42 N-terminal domain-containing protein</fullName>
    </recommendedName>
</protein>
<dbReference type="SUPFAM" id="SSF51445">
    <property type="entry name" value="(Trans)glycosidases"/>
    <property type="match status" value="1"/>
</dbReference>
<dbReference type="InterPro" id="IPR017853">
    <property type="entry name" value="GH"/>
</dbReference>
<evidence type="ECO:0000313" key="5">
    <source>
        <dbReference type="EMBL" id="PEQ24102.1"/>
    </source>
</evidence>
<gene>
    <name evidence="5" type="ORF">CH238_10755</name>
    <name evidence="4" type="ORF">CLOLEP_03373</name>
</gene>
<dbReference type="EMBL" id="ABCB02000021">
    <property type="protein sequence ID" value="EDO59326.1"/>
    <property type="molecule type" value="Genomic_DNA"/>
</dbReference>
<comment type="caution">
    <text evidence="4">The sequence shown here is derived from an EMBL/GenBank/DDBJ whole genome shotgun (WGS) entry which is preliminary data.</text>
</comment>
<dbReference type="Proteomes" id="UP000003490">
    <property type="component" value="Unassembled WGS sequence"/>
</dbReference>
<evidence type="ECO:0000256" key="2">
    <source>
        <dbReference type="ARBA" id="ARBA00023295"/>
    </source>
</evidence>
<dbReference type="OrthoDB" id="9800974at2"/>
<evidence type="ECO:0000259" key="3">
    <source>
        <dbReference type="Pfam" id="PF02449"/>
    </source>
</evidence>
<dbReference type="GO" id="GO:0004565">
    <property type="term" value="F:beta-galactosidase activity"/>
    <property type="evidence" value="ECO:0007669"/>
    <property type="project" value="InterPro"/>
</dbReference>
<evidence type="ECO:0000256" key="1">
    <source>
        <dbReference type="ARBA" id="ARBA00022801"/>
    </source>
</evidence>
<dbReference type="GO" id="GO:0009341">
    <property type="term" value="C:beta-galactosidase complex"/>
    <property type="evidence" value="ECO:0007669"/>
    <property type="project" value="InterPro"/>
</dbReference>
<name>A7VXP8_9FIRM</name>
<dbReference type="InterPro" id="IPR013529">
    <property type="entry name" value="Glyco_hydro_42_N"/>
</dbReference>
<dbReference type="Gene3D" id="3.20.20.80">
    <property type="entry name" value="Glycosidases"/>
    <property type="match status" value="1"/>
</dbReference>
<proteinExistence type="predicted"/>
<dbReference type="GO" id="GO:0005975">
    <property type="term" value="P:carbohydrate metabolic process"/>
    <property type="evidence" value="ECO:0007669"/>
    <property type="project" value="InterPro"/>
</dbReference>
<dbReference type="Pfam" id="PF02449">
    <property type="entry name" value="Glyco_hydro_42"/>
    <property type="match status" value="1"/>
</dbReference>